<feature type="transmembrane region" description="Helical" evidence="2">
    <location>
        <begin position="124"/>
        <end position="149"/>
    </location>
</feature>
<evidence type="ECO:0000313" key="4">
    <source>
        <dbReference type="Proteomes" id="UP000794436"/>
    </source>
</evidence>
<evidence type="ECO:0000313" key="3">
    <source>
        <dbReference type="EMBL" id="TMW56947.1"/>
    </source>
</evidence>
<accession>A0A8K1C5K8</accession>
<name>A0A8K1C5K8_PYTOL</name>
<dbReference type="OrthoDB" id="106537at2759"/>
<keyword evidence="2" id="KW-0812">Transmembrane</keyword>
<feature type="compositionally biased region" description="Low complexity" evidence="1">
    <location>
        <begin position="7"/>
        <end position="17"/>
    </location>
</feature>
<feature type="transmembrane region" description="Helical" evidence="2">
    <location>
        <begin position="52"/>
        <end position="75"/>
    </location>
</feature>
<keyword evidence="2" id="KW-1133">Transmembrane helix</keyword>
<protein>
    <submittedName>
        <fullName evidence="3">Uncharacterized protein</fullName>
    </submittedName>
</protein>
<feature type="transmembrane region" description="Helical" evidence="2">
    <location>
        <begin position="213"/>
        <end position="234"/>
    </location>
</feature>
<evidence type="ECO:0000256" key="1">
    <source>
        <dbReference type="SAM" id="MobiDB-lite"/>
    </source>
</evidence>
<gene>
    <name evidence="3" type="ORF">Poli38472_002872</name>
</gene>
<dbReference type="EMBL" id="SPLM01000144">
    <property type="protein sequence ID" value="TMW56947.1"/>
    <property type="molecule type" value="Genomic_DNA"/>
</dbReference>
<keyword evidence="4" id="KW-1185">Reference proteome</keyword>
<dbReference type="Proteomes" id="UP000794436">
    <property type="component" value="Unassembled WGS sequence"/>
</dbReference>
<sequence>MAKRRAAVAAAKPTAAASSHDENKAVARPNAPLRKRRSGAESIESQSSAMHWLASTLLPNVIMIAIAYAAVTYGYTTSPAYVRSTELLALLKKAFIALVCLTSRTQLADVFLPPNKTKTLRLLVWAHIKGVIVAILANCAGSMVIKYVLGLSPQYQKTAQLVVPIYFSIELAIGLGVPQGLFQFIVGFMVSWLKAVTVSSLVTKWFSDSEAHPAGFILVCTANLFASGIVLRFVGHYHRSRRVVSLSFGLIWSILQMLFTGTAFGLLALVANHFSMQEERQVEAAVLYYAVAWYAMHKYWKAPLRRALTYPFEPTKAKKA</sequence>
<feature type="region of interest" description="Disordered" evidence="1">
    <location>
        <begin position="1"/>
        <end position="40"/>
    </location>
</feature>
<organism evidence="3 4">
    <name type="scientific">Pythium oligandrum</name>
    <name type="common">Mycoparasitic fungus</name>
    <dbReference type="NCBI Taxonomy" id="41045"/>
    <lineage>
        <taxon>Eukaryota</taxon>
        <taxon>Sar</taxon>
        <taxon>Stramenopiles</taxon>
        <taxon>Oomycota</taxon>
        <taxon>Peronosporomycetes</taxon>
        <taxon>Pythiales</taxon>
        <taxon>Pythiaceae</taxon>
        <taxon>Pythium</taxon>
    </lineage>
</organism>
<feature type="transmembrane region" description="Helical" evidence="2">
    <location>
        <begin position="246"/>
        <end position="270"/>
    </location>
</feature>
<keyword evidence="2" id="KW-0472">Membrane</keyword>
<reference evidence="3" key="1">
    <citation type="submission" date="2019-03" db="EMBL/GenBank/DDBJ databases">
        <title>Long read genome sequence of the mycoparasitic Pythium oligandrum ATCC 38472 isolated from sugarbeet rhizosphere.</title>
        <authorList>
            <person name="Gaulin E."/>
        </authorList>
    </citation>
    <scope>NUCLEOTIDE SEQUENCE</scope>
    <source>
        <strain evidence="3">ATCC 38472_TT</strain>
    </source>
</reference>
<feature type="transmembrane region" description="Helical" evidence="2">
    <location>
        <begin position="282"/>
        <end position="300"/>
    </location>
</feature>
<proteinExistence type="predicted"/>
<feature type="transmembrane region" description="Helical" evidence="2">
    <location>
        <begin position="161"/>
        <end position="193"/>
    </location>
</feature>
<comment type="caution">
    <text evidence="3">The sequence shown here is derived from an EMBL/GenBank/DDBJ whole genome shotgun (WGS) entry which is preliminary data.</text>
</comment>
<evidence type="ECO:0000256" key="2">
    <source>
        <dbReference type="SAM" id="Phobius"/>
    </source>
</evidence>
<dbReference type="AlphaFoldDB" id="A0A8K1C5K8"/>